<evidence type="ECO:0000313" key="1">
    <source>
        <dbReference type="EMBL" id="SDX77575.1"/>
    </source>
</evidence>
<sequence length="354" mass="37295">MTKFHLTTPVACEIAKWAFTTRRVTRSDVRGQTTQMGTAKAGDLILCEIAEIGHHKKIQLAERRASVSYPGDYVVLCLGDRYAPDQFLASAVIDDDLIDLVAGGGVAGRVDAAHTRMDDPTRLKPIGLLTNASGRVINVSDYALPSLPNNEQVTVIGVFGASMNSGKTTAASSLGHGLMRSGYSVAGVKATGTGAFGDFNSFEDGGAPALDFTDVGMATTYRMPLETIEAGFDTLVATAASRGAEIVVVEIADGVFQQETRAILRSSRIRDRLDGILFAAPDALSALGGVTVLEKEGLNPFAISGMVSCSPLAATEAAEVTSRPILSREDLWSPATIAKHVAPLMRRVPEDVAA</sequence>
<gene>
    <name evidence="1" type="ORF">SAMN05444358_11149</name>
</gene>
<proteinExistence type="predicted"/>
<dbReference type="RefSeq" id="WP_074738802.1">
    <property type="nucleotide sequence ID" value="NZ_FNNP01000011.1"/>
</dbReference>
<organism evidence="1 2">
    <name type="scientific">Ruegeria halocynthiae</name>
    <dbReference type="NCBI Taxonomy" id="985054"/>
    <lineage>
        <taxon>Bacteria</taxon>
        <taxon>Pseudomonadati</taxon>
        <taxon>Pseudomonadota</taxon>
        <taxon>Alphaproteobacteria</taxon>
        <taxon>Rhodobacterales</taxon>
        <taxon>Roseobacteraceae</taxon>
        <taxon>Ruegeria</taxon>
    </lineage>
</organism>
<protein>
    <recommendedName>
        <fullName evidence="3">DUF1611 domain-containing protein</fullName>
    </recommendedName>
</protein>
<dbReference type="InterPro" id="IPR027417">
    <property type="entry name" value="P-loop_NTPase"/>
</dbReference>
<dbReference type="Proteomes" id="UP000183400">
    <property type="component" value="Unassembled WGS sequence"/>
</dbReference>
<dbReference type="SUPFAM" id="SSF52540">
    <property type="entry name" value="P-loop containing nucleoside triphosphate hydrolases"/>
    <property type="match status" value="1"/>
</dbReference>
<reference evidence="2" key="1">
    <citation type="submission" date="2016-10" db="EMBL/GenBank/DDBJ databases">
        <authorList>
            <person name="Varghese N."/>
            <person name="Submissions S."/>
        </authorList>
    </citation>
    <scope>NUCLEOTIDE SEQUENCE [LARGE SCALE GENOMIC DNA]</scope>
    <source>
        <strain evidence="2">DSM 27839</strain>
    </source>
</reference>
<name>A0A1H3EG18_9RHOB</name>
<dbReference type="STRING" id="985054.SAMN05444358_11149"/>
<keyword evidence="2" id="KW-1185">Reference proteome</keyword>
<evidence type="ECO:0000313" key="2">
    <source>
        <dbReference type="Proteomes" id="UP000183400"/>
    </source>
</evidence>
<accession>A0A1H3EG18</accession>
<evidence type="ECO:0008006" key="3">
    <source>
        <dbReference type="Google" id="ProtNLM"/>
    </source>
</evidence>
<dbReference type="Gene3D" id="3.40.50.300">
    <property type="entry name" value="P-loop containing nucleotide triphosphate hydrolases"/>
    <property type="match status" value="1"/>
</dbReference>
<dbReference type="OrthoDB" id="145933at2"/>
<dbReference type="EMBL" id="FNNP01000011">
    <property type="protein sequence ID" value="SDX77575.1"/>
    <property type="molecule type" value="Genomic_DNA"/>
</dbReference>
<dbReference type="AlphaFoldDB" id="A0A1H3EG18"/>